<dbReference type="Pfam" id="PF13561">
    <property type="entry name" value="adh_short_C2"/>
    <property type="match status" value="1"/>
</dbReference>
<sequence length="270" mass="28496">MGTFDGKVVIVTGGAHGIGRDTAIEFAKEGASVVIADVNEEAGRAVETELNQLGTSGLLVVADVSLLAECSRVVAETVEAFGGVDVLFNNVGIQSPDSYRNVEDTSEEMWDRILNVNLKSYYMMSKFAIPEMRKRGGGAIINTASVQGLQSQKLVPAYAASKGGVLSLTRQMALDYAEENIRVLAVCPGTIDTEMVRTVARLEDGDPDRIVAEWGKGHPIGRVGQGLDVANVVLFLASEKASFMTGEHVNVDGGFMALGAWASGAGAAQE</sequence>
<dbReference type="PRINTS" id="PR00081">
    <property type="entry name" value="GDHRDH"/>
</dbReference>
<name>A0AA35RSV8_GEOBA</name>
<comment type="caution">
    <text evidence="3">The sequence shown here is derived from an EMBL/GenBank/DDBJ whole genome shotgun (WGS) entry which is preliminary data.</text>
</comment>
<dbReference type="Proteomes" id="UP001174909">
    <property type="component" value="Unassembled WGS sequence"/>
</dbReference>
<comment type="similarity">
    <text evidence="1">Belongs to the short-chain dehydrogenases/reductases (SDR) family.</text>
</comment>
<keyword evidence="2" id="KW-0560">Oxidoreductase</keyword>
<dbReference type="GO" id="GO:0016491">
    <property type="term" value="F:oxidoreductase activity"/>
    <property type="evidence" value="ECO:0007669"/>
    <property type="project" value="UniProtKB-KW"/>
</dbReference>
<dbReference type="Gene3D" id="3.40.50.720">
    <property type="entry name" value="NAD(P)-binding Rossmann-like Domain"/>
    <property type="match status" value="1"/>
</dbReference>
<dbReference type="InterPro" id="IPR036291">
    <property type="entry name" value="NAD(P)-bd_dom_sf"/>
</dbReference>
<proteinExistence type="inferred from homology"/>
<accession>A0AA35RSV8</accession>
<gene>
    <name evidence="3" type="ORF">GBAR_LOCUS9692</name>
</gene>
<dbReference type="InterPro" id="IPR002347">
    <property type="entry name" value="SDR_fam"/>
</dbReference>
<organism evidence="3 4">
    <name type="scientific">Geodia barretti</name>
    <name type="common">Barrett's horny sponge</name>
    <dbReference type="NCBI Taxonomy" id="519541"/>
    <lineage>
        <taxon>Eukaryota</taxon>
        <taxon>Metazoa</taxon>
        <taxon>Porifera</taxon>
        <taxon>Demospongiae</taxon>
        <taxon>Heteroscleromorpha</taxon>
        <taxon>Tetractinellida</taxon>
        <taxon>Astrophorina</taxon>
        <taxon>Geodiidae</taxon>
        <taxon>Geodia</taxon>
    </lineage>
</organism>
<dbReference type="PROSITE" id="PS00061">
    <property type="entry name" value="ADH_SHORT"/>
    <property type="match status" value="1"/>
</dbReference>
<reference evidence="3" key="1">
    <citation type="submission" date="2023-03" db="EMBL/GenBank/DDBJ databases">
        <authorList>
            <person name="Steffen K."/>
            <person name="Cardenas P."/>
        </authorList>
    </citation>
    <scope>NUCLEOTIDE SEQUENCE</scope>
</reference>
<dbReference type="PRINTS" id="PR00080">
    <property type="entry name" value="SDRFAMILY"/>
</dbReference>
<dbReference type="CDD" id="cd05233">
    <property type="entry name" value="SDR_c"/>
    <property type="match status" value="1"/>
</dbReference>
<dbReference type="PANTHER" id="PTHR24321">
    <property type="entry name" value="DEHYDROGENASES, SHORT CHAIN"/>
    <property type="match status" value="1"/>
</dbReference>
<dbReference type="EMBL" id="CASHTH010001466">
    <property type="protein sequence ID" value="CAI8015711.1"/>
    <property type="molecule type" value="Genomic_DNA"/>
</dbReference>
<evidence type="ECO:0000313" key="3">
    <source>
        <dbReference type="EMBL" id="CAI8015711.1"/>
    </source>
</evidence>
<dbReference type="PANTHER" id="PTHR24321:SF8">
    <property type="entry name" value="ESTRADIOL 17-BETA-DEHYDROGENASE 8-RELATED"/>
    <property type="match status" value="1"/>
</dbReference>
<protein>
    <submittedName>
        <fullName evidence="3">Dihydroanticapsin 7-dehydrogenase</fullName>
    </submittedName>
</protein>
<dbReference type="SUPFAM" id="SSF51735">
    <property type="entry name" value="NAD(P)-binding Rossmann-fold domains"/>
    <property type="match status" value="1"/>
</dbReference>
<keyword evidence="4" id="KW-1185">Reference proteome</keyword>
<dbReference type="AlphaFoldDB" id="A0AA35RSV8"/>
<evidence type="ECO:0000256" key="1">
    <source>
        <dbReference type="ARBA" id="ARBA00006484"/>
    </source>
</evidence>
<evidence type="ECO:0000256" key="2">
    <source>
        <dbReference type="ARBA" id="ARBA00023002"/>
    </source>
</evidence>
<evidence type="ECO:0000313" key="4">
    <source>
        <dbReference type="Proteomes" id="UP001174909"/>
    </source>
</evidence>
<dbReference type="InterPro" id="IPR020904">
    <property type="entry name" value="Sc_DH/Rdtase_CS"/>
</dbReference>
<dbReference type="FunFam" id="3.40.50.720:FF:000084">
    <property type="entry name" value="Short-chain dehydrogenase reductase"/>
    <property type="match status" value="1"/>
</dbReference>
<dbReference type="NCBIfam" id="NF005559">
    <property type="entry name" value="PRK07231.1"/>
    <property type="match status" value="1"/>
</dbReference>